<dbReference type="GO" id="GO:0004843">
    <property type="term" value="F:cysteine-type deubiquitinase activity"/>
    <property type="evidence" value="ECO:0007669"/>
    <property type="project" value="UniProtKB-EC"/>
</dbReference>
<keyword evidence="6" id="KW-0788">Thiol protease</keyword>
<dbReference type="EMBL" id="JAQGDS010000012">
    <property type="protein sequence ID" value="KAJ6256566.1"/>
    <property type="molecule type" value="Genomic_DNA"/>
</dbReference>
<dbReference type="PROSITE" id="PS52048">
    <property type="entry name" value="UCH_DOMAIN"/>
    <property type="match status" value="1"/>
</dbReference>
<dbReference type="InterPro" id="IPR001578">
    <property type="entry name" value="Peptidase_C12_UCH"/>
</dbReference>
<dbReference type="InterPro" id="IPR036959">
    <property type="entry name" value="Peptidase_C12_UCH_sf"/>
</dbReference>
<dbReference type="InterPro" id="IPR038765">
    <property type="entry name" value="Papain-like_cys_pep_sf"/>
</dbReference>
<dbReference type="AlphaFoldDB" id="A0AAD6IQN1"/>
<feature type="domain" description="UCH catalytic" evidence="8">
    <location>
        <begin position="1"/>
        <end position="151"/>
    </location>
</feature>
<accession>A0AAD6IQN1</accession>
<evidence type="ECO:0000313" key="9">
    <source>
        <dbReference type="EMBL" id="KAJ6256566.1"/>
    </source>
</evidence>
<comment type="similarity">
    <text evidence="7">Belongs to the peptidase C12 family.</text>
</comment>
<protein>
    <recommendedName>
        <fullName evidence="2">ubiquitinyl hydrolase 1</fullName>
        <ecNumber evidence="2">3.4.19.12</ecNumber>
    </recommendedName>
</protein>
<gene>
    <name evidence="9" type="ORF">Dda_8430</name>
</gene>
<organism evidence="9 10">
    <name type="scientific">Drechslerella dactyloides</name>
    <name type="common">Nematode-trapping fungus</name>
    <name type="synonym">Arthrobotrys dactyloides</name>
    <dbReference type="NCBI Taxonomy" id="74499"/>
    <lineage>
        <taxon>Eukaryota</taxon>
        <taxon>Fungi</taxon>
        <taxon>Dikarya</taxon>
        <taxon>Ascomycota</taxon>
        <taxon>Pezizomycotina</taxon>
        <taxon>Orbiliomycetes</taxon>
        <taxon>Orbiliales</taxon>
        <taxon>Orbiliaceae</taxon>
        <taxon>Drechslerella</taxon>
    </lineage>
</organism>
<comment type="caution">
    <text evidence="9">The sequence shown here is derived from an EMBL/GenBank/DDBJ whole genome shotgun (WGS) entry which is preliminary data.</text>
</comment>
<dbReference type="GO" id="GO:0005737">
    <property type="term" value="C:cytoplasm"/>
    <property type="evidence" value="ECO:0007669"/>
    <property type="project" value="TreeGrafter"/>
</dbReference>
<dbReference type="PANTHER" id="PTHR10589">
    <property type="entry name" value="UBIQUITIN CARBOXYL-TERMINAL HYDROLASE"/>
    <property type="match status" value="1"/>
</dbReference>
<evidence type="ECO:0000256" key="5">
    <source>
        <dbReference type="ARBA" id="ARBA00022801"/>
    </source>
</evidence>
<evidence type="ECO:0000256" key="7">
    <source>
        <dbReference type="PROSITE-ProRule" id="PRU01393"/>
    </source>
</evidence>
<reference evidence="9" key="1">
    <citation type="submission" date="2023-01" db="EMBL/GenBank/DDBJ databases">
        <title>The chitinases involved in constricting ring structure development in the nematode-trapping fungus Drechslerella dactyloides.</title>
        <authorList>
            <person name="Wang R."/>
            <person name="Zhang L."/>
            <person name="Tang P."/>
            <person name="Li S."/>
            <person name="Liang L."/>
        </authorList>
    </citation>
    <scope>NUCLEOTIDE SEQUENCE</scope>
    <source>
        <strain evidence="9">YMF1.00031</strain>
    </source>
</reference>
<evidence type="ECO:0000256" key="3">
    <source>
        <dbReference type="ARBA" id="ARBA00022670"/>
    </source>
</evidence>
<dbReference type="GO" id="GO:0006511">
    <property type="term" value="P:ubiquitin-dependent protein catabolic process"/>
    <property type="evidence" value="ECO:0007669"/>
    <property type="project" value="InterPro"/>
</dbReference>
<comment type="caution">
    <text evidence="7">Lacks conserved residue(s) required for the propagation of feature annotation.</text>
</comment>
<evidence type="ECO:0000259" key="8">
    <source>
        <dbReference type="PROSITE" id="PS52048"/>
    </source>
</evidence>
<name>A0AAD6IQN1_DREDA</name>
<evidence type="ECO:0000256" key="4">
    <source>
        <dbReference type="ARBA" id="ARBA00022786"/>
    </source>
</evidence>
<dbReference type="PANTHER" id="PTHR10589:SF29">
    <property type="entry name" value="UBIQUITIN CARBOXYL-TERMINAL HYDROLASE"/>
    <property type="match status" value="1"/>
</dbReference>
<comment type="catalytic activity">
    <reaction evidence="1">
        <text>Thiol-dependent hydrolysis of ester, thioester, amide, peptide and isopeptide bonds formed by the C-terminal Gly of ubiquitin (a 76-residue protein attached to proteins as an intracellular targeting signal).</text>
        <dbReference type="EC" id="3.4.19.12"/>
    </reaction>
</comment>
<dbReference type="GO" id="GO:0016579">
    <property type="term" value="P:protein deubiquitination"/>
    <property type="evidence" value="ECO:0007669"/>
    <property type="project" value="TreeGrafter"/>
</dbReference>
<keyword evidence="3" id="KW-0645">Protease</keyword>
<sequence length="151" mass="16663">MNVSDNSCASLAMLNILFNSESVVLGEELSEFKSFTDLLTPPLRGLCLQNFEFLRKIHNSFARRSEIMQSNLDTIKSCTANGRSDGDCGAASEAAYHFIAYVPARGYVWELDGLRRRPVNIGGGSFTSLNLIWVALTGLFTQRIFVRSTGS</sequence>
<dbReference type="Gene3D" id="3.40.532.10">
    <property type="entry name" value="Peptidase C12, ubiquitin carboxyl-terminal hydrolase"/>
    <property type="match status" value="1"/>
</dbReference>
<dbReference type="SUPFAM" id="SSF54001">
    <property type="entry name" value="Cysteine proteinases"/>
    <property type="match status" value="1"/>
</dbReference>
<dbReference type="Pfam" id="PF01088">
    <property type="entry name" value="Peptidase_C12"/>
    <property type="match status" value="1"/>
</dbReference>
<dbReference type="EC" id="3.4.19.12" evidence="2"/>
<proteinExistence type="inferred from homology"/>
<evidence type="ECO:0000256" key="2">
    <source>
        <dbReference type="ARBA" id="ARBA00012759"/>
    </source>
</evidence>
<evidence type="ECO:0000256" key="1">
    <source>
        <dbReference type="ARBA" id="ARBA00000707"/>
    </source>
</evidence>
<evidence type="ECO:0000256" key="6">
    <source>
        <dbReference type="ARBA" id="ARBA00022807"/>
    </source>
</evidence>
<keyword evidence="10" id="KW-1185">Reference proteome</keyword>
<evidence type="ECO:0000313" key="10">
    <source>
        <dbReference type="Proteomes" id="UP001221413"/>
    </source>
</evidence>
<keyword evidence="4" id="KW-0833">Ubl conjugation pathway</keyword>
<dbReference type="Proteomes" id="UP001221413">
    <property type="component" value="Unassembled WGS sequence"/>
</dbReference>
<keyword evidence="5 9" id="KW-0378">Hydrolase</keyword>